<dbReference type="InterPro" id="IPR013656">
    <property type="entry name" value="PAS_4"/>
</dbReference>
<gene>
    <name evidence="13" type="ordered locus">Terro_1396</name>
</gene>
<dbReference type="GO" id="GO:0005524">
    <property type="term" value="F:ATP binding"/>
    <property type="evidence" value="ECO:0007669"/>
    <property type="project" value="UniProtKB-KW"/>
</dbReference>
<dbReference type="Pfam" id="PF00512">
    <property type="entry name" value="HisKA"/>
    <property type="match status" value="1"/>
</dbReference>
<evidence type="ECO:0000256" key="5">
    <source>
        <dbReference type="ARBA" id="ARBA00022679"/>
    </source>
</evidence>
<dbReference type="InterPro" id="IPR003594">
    <property type="entry name" value="HATPase_dom"/>
</dbReference>
<dbReference type="CDD" id="cd00082">
    <property type="entry name" value="HisKA"/>
    <property type="match status" value="1"/>
</dbReference>
<dbReference type="InterPro" id="IPR003660">
    <property type="entry name" value="HAMP_dom"/>
</dbReference>
<dbReference type="InterPro" id="IPR036890">
    <property type="entry name" value="HATPase_C_sf"/>
</dbReference>
<evidence type="ECO:0000313" key="14">
    <source>
        <dbReference type="Proteomes" id="UP000006056"/>
    </source>
</evidence>
<dbReference type="PRINTS" id="PR00344">
    <property type="entry name" value="BCTRLSENSOR"/>
</dbReference>
<dbReference type="eggNOG" id="COG4191">
    <property type="taxonomic scope" value="Bacteria"/>
</dbReference>
<sequence>MATTLRRLWPRTFFAQLVLGTVLVQTLMLGVFITWVVSAQRDLAQKRTTARIADQLNRLSVASARQMARGDNSALQDVLELAEIATTIQATRLTDLEGKTLAVSDAGRNRGLDAEELKVLPTATKQQIFKIRNGQPEAVTPVLQNGKPVALLWLEPNPSSAYNTANTVARIAFSYGAFALLANLLPIFLMTRAMTRPLRRLSDATQSIVHNSGTESVFPLPVTTANEAGLLTVNFNTMVRELEAQRSGLLETLALLDSMLGNAPIGFAFFDGDFRFVRLNGFFAEMSGEQPSAHVGSLVNQVFAGEFGQRLEGCIAEVFQSGKAKRDVEIAAEPTSDGMPRRTWLMNFYPVCMQANVVRWVGVIVSEITDRLAAEETLRKTEKLAAAGRLAASVSHEINNPLEAVTNLLYILRHHEPMDEQALLFIETAQGELARVAEITQQTLRFYRQSASRSRTDLAEVMSSIVKLYQPRLTAARIKVVKEFRGGTELFCFGGEMRQVLANLIVNAADAMQGGGTLSLRARRGSGRLQNGTWGQGIRVAVSDTGTGMSPQTKAKIFEAFFTTKQATGTGLGLWVSEEIIRKHGGSVRVRSRQGEGSGTCFWMFFPDAVAGEIPSAEIRAKS</sequence>
<dbReference type="EC" id="2.7.13.3" evidence="3"/>
<reference evidence="13 14" key="1">
    <citation type="submission" date="2012-06" db="EMBL/GenBank/DDBJ databases">
        <title>Complete genome of Terriglobus roseus DSM 18391.</title>
        <authorList>
            <consortium name="US DOE Joint Genome Institute (JGI-PGF)"/>
            <person name="Lucas S."/>
            <person name="Copeland A."/>
            <person name="Lapidus A."/>
            <person name="Glavina del Rio T."/>
            <person name="Dalin E."/>
            <person name="Tice H."/>
            <person name="Bruce D."/>
            <person name="Goodwin L."/>
            <person name="Pitluck S."/>
            <person name="Peters L."/>
            <person name="Mikhailova N."/>
            <person name="Munk A.C.C."/>
            <person name="Kyrpides N."/>
            <person name="Mavromatis K."/>
            <person name="Ivanova N."/>
            <person name="Brettin T."/>
            <person name="Detter J.C."/>
            <person name="Han C."/>
            <person name="Larimer F."/>
            <person name="Land M."/>
            <person name="Hauser L."/>
            <person name="Markowitz V."/>
            <person name="Cheng J.-F."/>
            <person name="Hugenholtz P."/>
            <person name="Woyke T."/>
            <person name="Wu D."/>
            <person name="Brambilla E."/>
            <person name="Klenk H.-P."/>
            <person name="Eisen J.A."/>
        </authorList>
    </citation>
    <scope>NUCLEOTIDE SEQUENCE [LARGE SCALE GENOMIC DNA]</scope>
    <source>
        <strain evidence="14">DSM 18391 / NRRL B-41598 / KBS 63</strain>
    </source>
</reference>
<proteinExistence type="predicted"/>
<evidence type="ECO:0000256" key="7">
    <source>
        <dbReference type="ARBA" id="ARBA00022777"/>
    </source>
</evidence>
<dbReference type="Gene3D" id="3.30.450.20">
    <property type="entry name" value="PAS domain"/>
    <property type="match status" value="1"/>
</dbReference>
<dbReference type="GO" id="GO:0000155">
    <property type="term" value="F:phosphorelay sensor kinase activity"/>
    <property type="evidence" value="ECO:0007669"/>
    <property type="project" value="InterPro"/>
</dbReference>
<dbReference type="HOGENOM" id="CLU_435249_0_0_0"/>
<keyword evidence="5" id="KW-0808">Transferase</keyword>
<keyword evidence="7 13" id="KW-0418">Kinase</keyword>
<accession>I3ZEN7</accession>
<evidence type="ECO:0000256" key="8">
    <source>
        <dbReference type="ARBA" id="ARBA00022840"/>
    </source>
</evidence>
<keyword evidence="10" id="KW-0472">Membrane</keyword>
<dbReference type="Pfam" id="PF08448">
    <property type="entry name" value="PAS_4"/>
    <property type="match status" value="1"/>
</dbReference>
<dbReference type="GO" id="GO:0016020">
    <property type="term" value="C:membrane"/>
    <property type="evidence" value="ECO:0007669"/>
    <property type="project" value="UniProtKB-SubCell"/>
</dbReference>
<evidence type="ECO:0000256" key="4">
    <source>
        <dbReference type="ARBA" id="ARBA00022553"/>
    </source>
</evidence>
<name>I3ZEN7_TERRK</name>
<feature type="domain" description="Histidine kinase" evidence="11">
    <location>
        <begin position="393"/>
        <end position="610"/>
    </location>
</feature>
<dbReference type="InterPro" id="IPR003661">
    <property type="entry name" value="HisK_dim/P_dom"/>
</dbReference>
<evidence type="ECO:0000259" key="12">
    <source>
        <dbReference type="PROSITE" id="PS50885"/>
    </source>
</evidence>
<dbReference type="InterPro" id="IPR004358">
    <property type="entry name" value="Sig_transdc_His_kin-like_C"/>
</dbReference>
<protein>
    <recommendedName>
        <fullName evidence="3">histidine kinase</fullName>
        <ecNumber evidence="3">2.7.13.3</ecNumber>
    </recommendedName>
</protein>
<keyword evidence="9" id="KW-0902">Two-component regulatory system</keyword>
<dbReference type="InterPro" id="IPR036097">
    <property type="entry name" value="HisK_dim/P_sf"/>
</dbReference>
<dbReference type="STRING" id="926566.Terro_1396"/>
<feature type="transmembrane region" description="Helical" evidence="10">
    <location>
        <begin position="172"/>
        <end position="191"/>
    </location>
</feature>
<keyword evidence="14" id="KW-1185">Reference proteome</keyword>
<dbReference type="Gene3D" id="6.10.340.10">
    <property type="match status" value="1"/>
</dbReference>
<comment type="subcellular location">
    <subcellularLocation>
        <location evidence="2">Membrane</location>
    </subcellularLocation>
</comment>
<evidence type="ECO:0000256" key="9">
    <source>
        <dbReference type="ARBA" id="ARBA00023012"/>
    </source>
</evidence>
<dbReference type="SMART" id="SM00387">
    <property type="entry name" value="HATPase_c"/>
    <property type="match status" value="1"/>
</dbReference>
<dbReference type="Proteomes" id="UP000006056">
    <property type="component" value="Chromosome"/>
</dbReference>
<dbReference type="SMART" id="SM00388">
    <property type="entry name" value="HisKA"/>
    <property type="match status" value="1"/>
</dbReference>
<evidence type="ECO:0000256" key="1">
    <source>
        <dbReference type="ARBA" id="ARBA00000085"/>
    </source>
</evidence>
<keyword evidence="6" id="KW-0547">Nucleotide-binding</keyword>
<dbReference type="PANTHER" id="PTHR43065">
    <property type="entry name" value="SENSOR HISTIDINE KINASE"/>
    <property type="match status" value="1"/>
</dbReference>
<dbReference type="SUPFAM" id="SSF47384">
    <property type="entry name" value="Homodimeric domain of signal transducing histidine kinase"/>
    <property type="match status" value="1"/>
</dbReference>
<keyword evidence="10" id="KW-1133">Transmembrane helix</keyword>
<dbReference type="Pfam" id="PF02518">
    <property type="entry name" value="HATPase_c"/>
    <property type="match status" value="1"/>
</dbReference>
<organism evidence="13 14">
    <name type="scientific">Terriglobus roseus (strain DSM 18391 / NRRL B-41598 / KBS 63)</name>
    <dbReference type="NCBI Taxonomy" id="926566"/>
    <lineage>
        <taxon>Bacteria</taxon>
        <taxon>Pseudomonadati</taxon>
        <taxon>Acidobacteriota</taxon>
        <taxon>Terriglobia</taxon>
        <taxon>Terriglobales</taxon>
        <taxon>Acidobacteriaceae</taxon>
        <taxon>Terriglobus</taxon>
    </lineage>
</organism>
<dbReference type="InterPro" id="IPR005467">
    <property type="entry name" value="His_kinase_dom"/>
</dbReference>
<feature type="transmembrane region" description="Helical" evidence="10">
    <location>
        <begin position="12"/>
        <end position="37"/>
    </location>
</feature>
<dbReference type="SMART" id="SM00304">
    <property type="entry name" value="HAMP"/>
    <property type="match status" value="1"/>
</dbReference>
<keyword evidence="10" id="KW-0812">Transmembrane</keyword>
<dbReference type="SUPFAM" id="SSF55785">
    <property type="entry name" value="PYP-like sensor domain (PAS domain)"/>
    <property type="match status" value="1"/>
</dbReference>
<comment type="catalytic activity">
    <reaction evidence="1">
        <text>ATP + protein L-histidine = ADP + protein N-phospho-L-histidine.</text>
        <dbReference type="EC" id="2.7.13.3"/>
    </reaction>
</comment>
<evidence type="ECO:0000259" key="11">
    <source>
        <dbReference type="PROSITE" id="PS50109"/>
    </source>
</evidence>
<evidence type="ECO:0000256" key="6">
    <source>
        <dbReference type="ARBA" id="ARBA00022741"/>
    </source>
</evidence>
<dbReference type="eggNOG" id="COG2770">
    <property type="taxonomic scope" value="Bacteria"/>
</dbReference>
<evidence type="ECO:0000313" key="13">
    <source>
        <dbReference type="EMBL" id="AFL87705.1"/>
    </source>
</evidence>
<evidence type="ECO:0000256" key="2">
    <source>
        <dbReference type="ARBA" id="ARBA00004370"/>
    </source>
</evidence>
<dbReference type="Gene3D" id="1.10.287.130">
    <property type="match status" value="1"/>
</dbReference>
<dbReference type="AlphaFoldDB" id="I3ZEN7"/>
<feature type="domain" description="HAMP" evidence="12">
    <location>
        <begin position="192"/>
        <end position="247"/>
    </location>
</feature>
<keyword evidence="4" id="KW-0597">Phosphoprotein</keyword>
<dbReference type="InterPro" id="IPR035965">
    <property type="entry name" value="PAS-like_dom_sf"/>
</dbReference>
<dbReference type="EMBL" id="CP003379">
    <property type="protein sequence ID" value="AFL87705.1"/>
    <property type="molecule type" value="Genomic_DNA"/>
</dbReference>
<dbReference type="SUPFAM" id="SSF55874">
    <property type="entry name" value="ATPase domain of HSP90 chaperone/DNA topoisomerase II/histidine kinase"/>
    <property type="match status" value="1"/>
</dbReference>
<dbReference type="PROSITE" id="PS50885">
    <property type="entry name" value="HAMP"/>
    <property type="match status" value="1"/>
</dbReference>
<keyword evidence="8" id="KW-0067">ATP-binding</keyword>
<dbReference type="PROSITE" id="PS50109">
    <property type="entry name" value="HIS_KIN"/>
    <property type="match status" value="1"/>
</dbReference>
<dbReference type="PANTHER" id="PTHR43065:SF10">
    <property type="entry name" value="PEROXIDE STRESS-ACTIVATED HISTIDINE KINASE MAK3"/>
    <property type="match status" value="1"/>
</dbReference>
<dbReference type="Gene3D" id="3.30.565.10">
    <property type="entry name" value="Histidine kinase-like ATPase, C-terminal domain"/>
    <property type="match status" value="1"/>
</dbReference>
<dbReference type="Pfam" id="PF00672">
    <property type="entry name" value="HAMP"/>
    <property type="match status" value="1"/>
</dbReference>
<evidence type="ECO:0000256" key="10">
    <source>
        <dbReference type="SAM" id="Phobius"/>
    </source>
</evidence>
<dbReference type="KEGG" id="trs:Terro_1396"/>
<evidence type="ECO:0000256" key="3">
    <source>
        <dbReference type="ARBA" id="ARBA00012438"/>
    </source>
</evidence>
<dbReference type="CDD" id="cd06225">
    <property type="entry name" value="HAMP"/>
    <property type="match status" value="1"/>
</dbReference>